<reference evidence="3" key="1">
    <citation type="submission" date="2024-06" db="EMBL/GenBank/DDBJ databases">
        <authorList>
            <person name="Liu X."/>
            <person name="Lenzi L."/>
            <person name="Haldenby T S."/>
            <person name="Uol C."/>
        </authorList>
    </citation>
    <scope>NUCLEOTIDE SEQUENCE</scope>
</reference>
<keyword evidence="1" id="KW-0880">Kelch repeat</keyword>
<dbReference type="InterPro" id="IPR015915">
    <property type="entry name" value="Kelch-typ_b-propeller"/>
</dbReference>
<organism evidence="3 4">
    <name type="scientific">Calicophoron daubneyi</name>
    <name type="common">Rumen fluke</name>
    <name type="synonym">Paramphistomum daubneyi</name>
    <dbReference type="NCBI Taxonomy" id="300641"/>
    <lineage>
        <taxon>Eukaryota</taxon>
        <taxon>Metazoa</taxon>
        <taxon>Spiralia</taxon>
        <taxon>Lophotrochozoa</taxon>
        <taxon>Platyhelminthes</taxon>
        <taxon>Trematoda</taxon>
        <taxon>Digenea</taxon>
        <taxon>Plagiorchiida</taxon>
        <taxon>Pronocephalata</taxon>
        <taxon>Paramphistomoidea</taxon>
        <taxon>Paramphistomidae</taxon>
        <taxon>Calicophoron</taxon>
    </lineage>
</organism>
<dbReference type="PANTHER" id="PTHR46228">
    <property type="entry name" value="KELCH DOMAIN-CONTAINING PROTEIN"/>
    <property type="match status" value="1"/>
</dbReference>
<protein>
    <submittedName>
        <fullName evidence="3">Uncharacterized protein</fullName>
    </submittedName>
</protein>
<dbReference type="SUPFAM" id="SSF117281">
    <property type="entry name" value="Kelch motif"/>
    <property type="match status" value="2"/>
</dbReference>
<name>A0AAV2TP18_CALDB</name>
<dbReference type="PANTHER" id="PTHR46228:SF2">
    <property type="entry name" value="KELCH REPEAT PROTEIN (AFU_ORTHOLOGUE AFUA_4G14350)"/>
    <property type="match status" value="1"/>
</dbReference>
<comment type="caution">
    <text evidence="3">The sequence shown here is derived from an EMBL/GenBank/DDBJ whole genome shotgun (WGS) entry which is preliminary data.</text>
</comment>
<keyword evidence="2" id="KW-0677">Repeat</keyword>
<gene>
    <name evidence="3" type="ORF">CDAUBV1_LOCUS12230</name>
</gene>
<evidence type="ECO:0000313" key="4">
    <source>
        <dbReference type="Proteomes" id="UP001497525"/>
    </source>
</evidence>
<evidence type="ECO:0000313" key="3">
    <source>
        <dbReference type="EMBL" id="CAL5137741.1"/>
    </source>
</evidence>
<evidence type="ECO:0000256" key="2">
    <source>
        <dbReference type="ARBA" id="ARBA00022737"/>
    </source>
</evidence>
<proteinExistence type="predicted"/>
<dbReference type="Proteomes" id="UP001497525">
    <property type="component" value="Unassembled WGS sequence"/>
</dbReference>
<dbReference type="EMBL" id="CAXLJL010000434">
    <property type="protein sequence ID" value="CAL5137741.1"/>
    <property type="molecule type" value="Genomic_DNA"/>
</dbReference>
<accession>A0AAV2TP18</accession>
<dbReference type="AlphaFoldDB" id="A0AAV2TP18"/>
<evidence type="ECO:0000256" key="1">
    <source>
        <dbReference type="ARBA" id="ARBA00022441"/>
    </source>
</evidence>
<dbReference type="Gene3D" id="2.120.10.80">
    <property type="entry name" value="Kelch-type beta propeller"/>
    <property type="match status" value="3"/>
</dbReference>
<sequence length="888" mass="100086">MNEYAETRCWRGVNDPVHPLCRTAHAAVAYGRFIYILNGYTPTREGMCLFNRAGLTRYDPLTGSVCCLPVHWDCSSIKRHGFGQPFVSTSGSAVALRPETEHSLACIYSFAGFSLLGSFHTNALVQFELPRTSCSNSPDGVQNTVRVQLQPPCCRATVISGHGLMSYLFSISLESLVTKALIFTVLESLQRQISHYGCLRSRTTEVRPFPSPRDKLCMEYWHGCLYAFGGYGPNFKPPAYWPSSILCWPFLYDSENPHEWFPCEQDRGWNNQLLVYNIHEQYWTLVGQNRITGQPPTARAAHQSSLYAQRGWMLIFGGRGPPVSTSPSSARFVSGLDVNETYESGRLNDLYCLNLGLLEWTRVLTPLDIPDVVSSCRIWPSGRSWTGMDLTESCRINWSCILPEGKSRHVLSSDPEPALVVQTVNLFIVGGFSNANQALSDGYLLQLGFCHTHNKLEARVVAECTPEPHSTSDVTCSPLAPPQIIDGFVCPVESSPDDSSFLTVSRKGRHFSVCETQRECIVTHDYDSSILDREIAYHLSIYSEGTFSPRHYYRRQTSPKPIQSFYHIARFHTDLVLFLLSQFALFDCCHPPSGDSLNAEEFELTRIKISDASATLLVELAPSTQIISFFIRTFPRFMLSWEPLLMVLREKDAWLPESIQKKLLDDLFSQHSGSPLDTLDLTLADQALFDKLALLLPLEKLRAPLPFYSASENVHNGLSYHIQHCILSFLLWSGKSPLNASTNDLWALPNPVEEPNHNVLVSQLPAPRFWHSVTYALDGHFYVIGGSTAEAAITPVERYRLVQPVLLTISCFKQLASHIWTYCLAKNRQDKNSPLRTPVRRKFAQSTLFLHSSHCPFQSAPLSPDFSDVDFQCVLTEHLERTLLQWLM</sequence>